<reference evidence="5 6" key="1">
    <citation type="journal article" date="2016" name="Mol. Biol. Evol.">
        <title>Comparative Genomics of Early-Diverging Mushroom-Forming Fungi Provides Insights into the Origins of Lignocellulose Decay Capabilities.</title>
        <authorList>
            <person name="Nagy L.G."/>
            <person name="Riley R."/>
            <person name="Tritt A."/>
            <person name="Adam C."/>
            <person name="Daum C."/>
            <person name="Floudas D."/>
            <person name="Sun H."/>
            <person name="Yadav J.S."/>
            <person name="Pangilinan J."/>
            <person name="Larsson K.H."/>
            <person name="Matsuura K."/>
            <person name="Barry K."/>
            <person name="Labutti K."/>
            <person name="Kuo R."/>
            <person name="Ohm R.A."/>
            <person name="Bhattacharya S.S."/>
            <person name="Shirouzu T."/>
            <person name="Yoshinaga Y."/>
            <person name="Martin F.M."/>
            <person name="Grigoriev I.V."/>
            <person name="Hibbett D.S."/>
        </authorList>
    </citation>
    <scope>NUCLEOTIDE SEQUENCE [LARGE SCALE GENOMIC DNA]</scope>
    <source>
        <strain evidence="5 6">HHB12029</strain>
    </source>
</reference>
<dbReference type="STRING" id="1314781.A0A166MG70"/>
<dbReference type="GO" id="GO:0031505">
    <property type="term" value="P:fungal-type cell wall organization"/>
    <property type="evidence" value="ECO:0007669"/>
    <property type="project" value="TreeGrafter"/>
</dbReference>
<sequence>MNDYHGSGVQQAVSALTNVSDSTYGGPEGGKDFGIFGFEYYGDQDNAANSYITWVSDGEPSYGMIGTAVGPDADTQIGQRLVPMEPMSIILNLGASQTFQTFDDATLYSFMPAELLIDYVRVYQRTDAPDTAVGCDPPDYPTSDYIQRHLDVYLNPNLTTWGGAGYTKPRSSQVEGC</sequence>
<dbReference type="AlphaFoldDB" id="A0A166MG70"/>
<dbReference type="OrthoDB" id="412647at2759"/>
<dbReference type="PANTHER" id="PTHR31361:SF15">
    <property type="entry name" value="GH16 DOMAIN-CONTAINING PROTEIN"/>
    <property type="match status" value="1"/>
</dbReference>
<evidence type="ECO:0000256" key="4">
    <source>
        <dbReference type="ARBA" id="ARBA00023316"/>
    </source>
</evidence>
<dbReference type="GO" id="GO:0006078">
    <property type="term" value="P:(1-&gt;6)-beta-D-glucan biosynthetic process"/>
    <property type="evidence" value="ECO:0007669"/>
    <property type="project" value="TreeGrafter"/>
</dbReference>
<dbReference type="InterPro" id="IPR013320">
    <property type="entry name" value="ConA-like_dom_sf"/>
</dbReference>
<comment type="subcellular location">
    <subcellularLocation>
        <location evidence="1">Membrane</location>
    </subcellularLocation>
</comment>
<dbReference type="GO" id="GO:0005789">
    <property type="term" value="C:endoplasmic reticulum membrane"/>
    <property type="evidence" value="ECO:0007669"/>
    <property type="project" value="TreeGrafter"/>
</dbReference>
<dbReference type="InParanoid" id="A0A166MG70"/>
<evidence type="ECO:0000256" key="1">
    <source>
        <dbReference type="ARBA" id="ARBA00004370"/>
    </source>
</evidence>
<dbReference type="SUPFAM" id="SSF49899">
    <property type="entry name" value="Concanavalin A-like lectins/glucanases"/>
    <property type="match status" value="1"/>
</dbReference>
<proteinExistence type="predicted"/>
<dbReference type="EMBL" id="KV427243">
    <property type="protein sequence ID" value="KZV77994.1"/>
    <property type="molecule type" value="Genomic_DNA"/>
</dbReference>
<gene>
    <name evidence="5" type="ORF">EXIGLDRAFT_847873</name>
</gene>
<organism evidence="5 6">
    <name type="scientific">Exidia glandulosa HHB12029</name>
    <dbReference type="NCBI Taxonomy" id="1314781"/>
    <lineage>
        <taxon>Eukaryota</taxon>
        <taxon>Fungi</taxon>
        <taxon>Dikarya</taxon>
        <taxon>Basidiomycota</taxon>
        <taxon>Agaricomycotina</taxon>
        <taxon>Agaricomycetes</taxon>
        <taxon>Auriculariales</taxon>
        <taxon>Exidiaceae</taxon>
        <taxon>Exidia</taxon>
    </lineage>
</organism>
<keyword evidence="2" id="KW-0472">Membrane</keyword>
<evidence type="ECO:0000313" key="5">
    <source>
        <dbReference type="EMBL" id="KZV77994.1"/>
    </source>
</evidence>
<evidence type="ECO:0000256" key="3">
    <source>
        <dbReference type="ARBA" id="ARBA00023180"/>
    </source>
</evidence>
<keyword evidence="4" id="KW-0961">Cell wall biogenesis/degradation</keyword>
<accession>A0A166MG70</accession>
<dbReference type="PANTHER" id="PTHR31361">
    <property type="entry name" value="BETA-GLUCAN SYNTHESIS-ASSOCIATED PROTEIN KRE6-RELATED"/>
    <property type="match status" value="1"/>
</dbReference>
<dbReference type="Pfam" id="PF03935">
    <property type="entry name" value="SKN1_KRE6_Sbg1"/>
    <property type="match status" value="1"/>
</dbReference>
<dbReference type="Gene3D" id="2.60.120.200">
    <property type="match status" value="1"/>
</dbReference>
<dbReference type="GO" id="GO:0015926">
    <property type="term" value="F:glucosidase activity"/>
    <property type="evidence" value="ECO:0007669"/>
    <property type="project" value="TreeGrafter"/>
</dbReference>
<evidence type="ECO:0000313" key="6">
    <source>
        <dbReference type="Proteomes" id="UP000077266"/>
    </source>
</evidence>
<dbReference type="Proteomes" id="UP000077266">
    <property type="component" value="Unassembled WGS sequence"/>
</dbReference>
<name>A0A166MG70_EXIGL</name>
<protein>
    <submittedName>
        <fullName evidence="5">Beta-glucan synthesis-associated</fullName>
    </submittedName>
</protein>
<dbReference type="GO" id="GO:0005886">
    <property type="term" value="C:plasma membrane"/>
    <property type="evidence" value="ECO:0007669"/>
    <property type="project" value="TreeGrafter"/>
</dbReference>
<dbReference type="InterPro" id="IPR005629">
    <property type="entry name" value="Skn1/Kre6/Sbg1"/>
</dbReference>
<evidence type="ECO:0000256" key="2">
    <source>
        <dbReference type="ARBA" id="ARBA00023136"/>
    </source>
</evidence>
<keyword evidence="3" id="KW-0325">Glycoprotein</keyword>
<keyword evidence="6" id="KW-1185">Reference proteome</keyword>